<dbReference type="SUPFAM" id="SSF57716">
    <property type="entry name" value="Glucocorticoid receptor-like (DNA-binding domain)"/>
    <property type="match status" value="1"/>
</dbReference>
<feature type="region of interest" description="Disordered" evidence="10">
    <location>
        <begin position="120"/>
        <end position="165"/>
    </location>
</feature>
<evidence type="ECO:0000259" key="11">
    <source>
        <dbReference type="PROSITE" id="PS51030"/>
    </source>
</evidence>
<evidence type="ECO:0000256" key="10">
    <source>
        <dbReference type="SAM" id="MobiDB-lite"/>
    </source>
</evidence>
<dbReference type="FunFam" id="1.10.565.10:FF:000035">
    <property type="entry name" value="Nuclear hormone receptor HR96"/>
    <property type="match status" value="1"/>
</dbReference>
<evidence type="ECO:0000256" key="4">
    <source>
        <dbReference type="ARBA" id="ARBA00022833"/>
    </source>
</evidence>
<comment type="caution">
    <text evidence="13">The sequence shown here is derived from an EMBL/GenBank/DDBJ whole genome shotgun (WGS) entry which is preliminary data.</text>
</comment>
<dbReference type="PANTHER" id="PTHR24082">
    <property type="entry name" value="NUCLEAR HORMONE RECEPTOR"/>
    <property type="match status" value="1"/>
</dbReference>
<dbReference type="OrthoDB" id="6352325at2759"/>
<dbReference type="InterPro" id="IPR035500">
    <property type="entry name" value="NHR-like_dom_sf"/>
</dbReference>
<dbReference type="FunFam" id="3.30.50.10:FF:000042">
    <property type="entry name" value="Nuclear hormone receptor HR96"/>
    <property type="match status" value="1"/>
</dbReference>
<evidence type="ECO:0000256" key="2">
    <source>
        <dbReference type="ARBA" id="ARBA00022723"/>
    </source>
</evidence>
<keyword evidence="3" id="KW-0863">Zinc-finger</keyword>
<dbReference type="GO" id="GO:0045944">
    <property type="term" value="P:positive regulation of transcription by RNA polymerase II"/>
    <property type="evidence" value="ECO:0007669"/>
    <property type="project" value="TreeGrafter"/>
</dbReference>
<evidence type="ECO:0000313" key="13">
    <source>
        <dbReference type="EMBL" id="CAD6992735.1"/>
    </source>
</evidence>
<keyword evidence="2" id="KW-0479">Metal-binding</keyword>
<name>A0A811U652_CERCA</name>
<reference evidence="13" key="1">
    <citation type="submission" date="2020-11" db="EMBL/GenBank/DDBJ databases">
        <authorList>
            <person name="Whitehead M."/>
        </authorList>
    </citation>
    <scope>NUCLEOTIDE SEQUENCE</scope>
    <source>
        <strain evidence="13">EGII</strain>
    </source>
</reference>
<dbReference type="PROSITE" id="PS00031">
    <property type="entry name" value="NUCLEAR_REC_DBD_1"/>
    <property type="match status" value="1"/>
</dbReference>
<keyword evidence="14" id="KW-1185">Reference proteome</keyword>
<dbReference type="PANTHER" id="PTHR24082:SF283">
    <property type="entry name" value="NUCLEAR HORMONE RECEPTOR HR96"/>
    <property type="match status" value="1"/>
</dbReference>
<dbReference type="GO" id="GO:0000978">
    <property type="term" value="F:RNA polymerase II cis-regulatory region sequence-specific DNA binding"/>
    <property type="evidence" value="ECO:0007669"/>
    <property type="project" value="TreeGrafter"/>
</dbReference>
<dbReference type="GO" id="GO:0006950">
    <property type="term" value="P:response to stress"/>
    <property type="evidence" value="ECO:0007669"/>
    <property type="project" value="UniProtKB-ARBA"/>
</dbReference>
<evidence type="ECO:0000256" key="5">
    <source>
        <dbReference type="ARBA" id="ARBA00023015"/>
    </source>
</evidence>
<dbReference type="CDD" id="cd06966">
    <property type="entry name" value="NR_DBD_CAR"/>
    <property type="match status" value="1"/>
</dbReference>
<keyword evidence="8" id="KW-0675">Receptor</keyword>
<dbReference type="InterPro" id="IPR001628">
    <property type="entry name" value="Znf_hrmn_rcpt"/>
</dbReference>
<keyword evidence="9" id="KW-0539">Nucleus</keyword>
<protein>
    <submittedName>
        <fullName evidence="13">(Mediterranean fruit fly) hypothetical protein</fullName>
    </submittedName>
</protein>
<comment type="subcellular location">
    <subcellularLocation>
        <location evidence="1">Nucleus</location>
    </subcellularLocation>
</comment>
<keyword evidence="4" id="KW-0862">Zinc</keyword>
<dbReference type="InterPro" id="IPR000536">
    <property type="entry name" value="Nucl_hrmn_rcpt_lig-bd"/>
</dbReference>
<dbReference type="GO" id="GO:0000122">
    <property type="term" value="P:negative regulation of transcription by RNA polymerase II"/>
    <property type="evidence" value="ECO:0007669"/>
    <property type="project" value="TreeGrafter"/>
</dbReference>
<keyword evidence="5" id="KW-0805">Transcription regulation</keyword>
<evidence type="ECO:0000256" key="9">
    <source>
        <dbReference type="ARBA" id="ARBA00023242"/>
    </source>
</evidence>
<organism evidence="13 14">
    <name type="scientific">Ceratitis capitata</name>
    <name type="common">Mediterranean fruit fly</name>
    <name type="synonym">Tephritis capitata</name>
    <dbReference type="NCBI Taxonomy" id="7213"/>
    <lineage>
        <taxon>Eukaryota</taxon>
        <taxon>Metazoa</taxon>
        <taxon>Ecdysozoa</taxon>
        <taxon>Arthropoda</taxon>
        <taxon>Hexapoda</taxon>
        <taxon>Insecta</taxon>
        <taxon>Pterygota</taxon>
        <taxon>Neoptera</taxon>
        <taxon>Endopterygota</taxon>
        <taxon>Diptera</taxon>
        <taxon>Brachycera</taxon>
        <taxon>Muscomorpha</taxon>
        <taxon>Tephritoidea</taxon>
        <taxon>Tephritidae</taxon>
        <taxon>Ceratitis</taxon>
        <taxon>Ceratitis</taxon>
    </lineage>
</organism>
<feature type="compositionally biased region" description="Polar residues" evidence="10">
    <location>
        <begin position="120"/>
        <end position="152"/>
    </location>
</feature>
<evidence type="ECO:0000256" key="8">
    <source>
        <dbReference type="ARBA" id="ARBA00023170"/>
    </source>
</evidence>
<keyword evidence="7" id="KW-0804">Transcription</keyword>
<accession>A0A811U652</accession>
<dbReference type="PROSITE" id="PS51843">
    <property type="entry name" value="NR_LBD"/>
    <property type="match status" value="1"/>
</dbReference>
<evidence type="ECO:0000313" key="14">
    <source>
        <dbReference type="Proteomes" id="UP000606786"/>
    </source>
</evidence>
<evidence type="ECO:0000256" key="6">
    <source>
        <dbReference type="ARBA" id="ARBA00023125"/>
    </source>
</evidence>
<dbReference type="SMART" id="SM00430">
    <property type="entry name" value="HOLI"/>
    <property type="match status" value="1"/>
</dbReference>
<dbReference type="Gene3D" id="3.30.50.10">
    <property type="entry name" value="Erythroid Transcription Factor GATA-1, subunit A"/>
    <property type="match status" value="1"/>
</dbReference>
<dbReference type="AlphaFoldDB" id="A0A811U652"/>
<dbReference type="GO" id="GO:0030154">
    <property type="term" value="P:cell differentiation"/>
    <property type="evidence" value="ECO:0007669"/>
    <property type="project" value="TreeGrafter"/>
</dbReference>
<dbReference type="GO" id="GO:0008270">
    <property type="term" value="F:zinc ion binding"/>
    <property type="evidence" value="ECO:0007669"/>
    <property type="project" value="UniProtKB-KW"/>
</dbReference>
<dbReference type="CDD" id="cd06929">
    <property type="entry name" value="NR_LBD_F1"/>
    <property type="match status" value="1"/>
</dbReference>
<dbReference type="Gene3D" id="1.10.565.10">
    <property type="entry name" value="Retinoid X Receptor"/>
    <property type="match status" value="1"/>
</dbReference>
<evidence type="ECO:0000256" key="1">
    <source>
        <dbReference type="ARBA" id="ARBA00004123"/>
    </source>
</evidence>
<evidence type="ECO:0000256" key="3">
    <source>
        <dbReference type="ARBA" id="ARBA00022771"/>
    </source>
</evidence>
<feature type="domain" description="NR LBD" evidence="12">
    <location>
        <begin position="615"/>
        <end position="837"/>
    </location>
</feature>
<dbReference type="PRINTS" id="PR00047">
    <property type="entry name" value="STROIDFINGER"/>
</dbReference>
<evidence type="ECO:0000259" key="12">
    <source>
        <dbReference type="PROSITE" id="PS51843"/>
    </source>
</evidence>
<dbReference type="GO" id="GO:0004879">
    <property type="term" value="F:nuclear receptor activity"/>
    <property type="evidence" value="ECO:0007669"/>
    <property type="project" value="TreeGrafter"/>
</dbReference>
<dbReference type="InterPro" id="IPR050234">
    <property type="entry name" value="Nuclear_hormone_rcpt_NR1"/>
</dbReference>
<dbReference type="Proteomes" id="UP000606786">
    <property type="component" value="Unassembled WGS sequence"/>
</dbReference>
<evidence type="ECO:0000256" key="7">
    <source>
        <dbReference type="ARBA" id="ARBA00023163"/>
    </source>
</evidence>
<dbReference type="PROSITE" id="PS51030">
    <property type="entry name" value="NUCLEAR_REC_DBD_2"/>
    <property type="match status" value="1"/>
</dbReference>
<dbReference type="GO" id="GO:0005634">
    <property type="term" value="C:nucleus"/>
    <property type="evidence" value="ECO:0007669"/>
    <property type="project" value="UniProtKB-SubCell"/>
</dbReference>
<dbReference type="InterPro" id="IPR013088">
    <property type="entry name" value="Znf_NHR/GATA"/>
</dbReference>
<dbReference type="Pfam" id="PF00105">
    <property type="entry name" value="zf-C4"/>
    <property type="match status" value="1"/>
</dbReference>
<dbReference type="Pfam" id="PF00104">
    <property type="entry name" value="Hormone_recep"/>
    <property type="match status" value="1"/>
</dbReference>
<dbReference type="SMART" id="SM00399">
    <property type="entry name" value="ZnF_C4"/>
    <property type="match status" value="1"/>
</dbReference>
<feature type="domain" description="Nuclear receptor" evidence="11">
    <location>
        <begin position="6"/>
        <end position="81"/>
    </location>
</feature>
<dbReference type="SUPFAM" id="SSF48508">
    <property type="entry name" value="Nuclear receptor ligand-binding domain"/>
    <property type="match status" value="1"/>
</dbReference>
<sequence length="837" mass="94076">MEMSPPKSCAVCGDKALGYNFNAVTCESCKAFFRRNALAKKQFTCPFSQNCEITVVTRRFCQRCRLKKCLDIGMKSENIMSEEDKLIKRRKIENNRAKRRLNDNKKGSAAESAIFDTISHDSQSSFDSGKDTANSGSATTMNHSSPTGSNVPIRSPPLLESDSEAKPELMTSKEIVEFIVCDPDRASQAISKLMRTKDEAIAIVEKILTSQKDALRLVSHLIAFPGDALKIISKIMNSPFDALTVFTKFMSSPTDALEIISKIVSSPQDVVQFIRNLMECPEDALDIMNKFMNTPAEALRIINKIFNTMNPPTRSDELHKLLLDATKEKDTPFLTAQVSPVSEESENRNYLLQSMLDNSPAMPQEISNCLSPHDQHVMSVNSDVMVESPINIQGMSIRTDTPDHTIPSIQSQSLQLDSSTSIPTVAKCLETSRSSMPLPSRDCQITNHTLHCSTSTSVHHDIELPSTSAGLINPSSPTDITSDTTDFTSEHFDIKSFIQSSFPDNASGGGDSLNSLESVLSEVIRIEFQAFNNLPPEPRVKQEQLQYQANNLAMHNSEHQHDQQHQQSGFSVCNTQAAQQPMCLPPNVSMGRDLNEAEQMKLRELKLASEALYYPMDNDISQLMMGDERVKPEEAQQDPKLLHVINLTAVAIKRLIKMAKKIGVFRDMCQEDQVALLKGGCTEMMIMRSVLTYDNNRNTWKLPHISNSAHIRAEILKEAKGNIYEEILKFVGTFDERWRMDENIILIMCAIVLFTPTRARIIHSDVIRLEQNSYYYLLRRYLESVYPGCEAKSAFIKLIQKISDVERLNQFVIGVYLNVNPSQVEPLLREIFDLKNH</sequence>
<keyword evidence="6" id="KW-0238">DNA-binding</keyword>
<proteinExistence type="predicted"/>
<dbReference type="EMBL" id="CAJHJT010000001">
    <property type="protein sequence ID" value="CAD6992735.1"/>
    <property type="molecule type" value="Genomic_DNA"/>
</dbReference>
<gene>
    <name evidence="13" type="ORF">CCAP1982_LOCUS1580</name>
</gene>